<evidence type="ECO:0000313" key="3">
    <source>
        <dbReference type="Proteomes" id="UP000198348"/>
    </source>
</evidence>
<organism evidence="2 3">
    <name type="scientific">Haloechinothrix alba</name>
    <dbReference type="NCBI Taxonomy" id="664784"/>
    <lineage>
        <taxon>Bacteria</taxon>
        <taxon>Bacillati</taxon>
        <taxon>Actinomycetota</taxon>
        <taxon>Actinomycetes</taxon>
        <taxon>Pseudonocardiales</taxon>
        <taxon>Pseudonocardiaceae</taxon>
        <taxon>Haloechinothrix</taxon>
    </lineage>
</organism>
<sequence length="269" mass="28638">MIDRCDLCSRTLEATGVACPGCLEGIGRTLAEIGTLYQRLDPAPGRASSSARGAPGFRSSSPARDEVIVLTDPASKAGNEGPPAVLNVLYGWWDALRDAGAAPPPDGASVARAVQVLAADDTLSALAQLELARPMSDELTELRRALRRACGVDDPTTPLGQCPIQGESESPCGGVVRGRAWGDPAWCTRCGTTWAPGQEMRRLATQLGGALADAPGVARYLDVAVSTVRTWAQRDGWTVHRHGRRRLYSLAEARRSLHLRMELAGVGRY</sequence>
<accession>A0A238WCU2</accession>
<dbReference type="AlphaFoldDB" id="A0A238WCU2"/>
<feature type="region of interest" description="Disordered" evidence="1">
    <location>
        <begin position="44"/>
        <end position="65"/>
    </location>
</feature>
<evidence type="ECO:0000313" key="2">
    <source>
        <dbReference type="EMBL" id="SNR44370.1"/>
    </source>
</evidence>
<feature type="compositionally biased region" description="Low complexity" evidence="1">
    <location>
        <begin position="44"/>
        <end position="61"/>
    </location>
</feature>
<dbReference type="InterPro" id="IPR009061">
    <property type="entry name" value="DNA-bd_dom_put_sf"/>
</dbReference>
<proteinExistence type="predicted"/>
<dbReference type="SUPFAM" id="SSF46955">
    <property type="entry name" value="Putative DNA-binding domain"/>
    <property type="match status" value="1"/>
</dbReference>
<reference evidence="3" key="1">
    <citation type="submission" date="2017-06" db="EMBL/GenBank/DDBJ databases">
        <authorList>
            <person name="Varghese N."/>
            <person name="Submissions S."/>
        </authorList>
    </citation>
    <scope>NUCLEOTIDE SEQUENCE [LARGE SCALE GENOMIC DNA]</scope>
    <source>
        <strain evidence="3">DSM 45207</strain>
    </source>
</reference>
<gene>
    <name evidence="2" type="ORF">SAMN06265360_10644</name>
</gene>
<evidence type="ECO:0000256" key="1">
    <source>
        <dbReference type="SAM" id="MobiDB-lite"/>
    </source>
</evidence>
<dbReference type="OrthoDB" id="3623056at2"/>
<dbReference type="EMBL" id="FZNW01000006">
    <property type="protein sequence ID" value="SNR44370.1"/>
    <property type="molecule type" value="Genomic_DNA"/>
</dbReference>
<dbReference type="Proteomes" id="UP000198348">
    <property type="component" value="Unassembled WGS sequence"/>
</dbReference>
<dbReference type="RefSeq" id="WP_089300644.1">
    <property type="nucleotide sequence ID" value="NZ_FZNW01000006.1"/>
</dbReference>
<name>A0A238WCU2_9PSEU</name>
<protein>
    <submittedName>
        <fullName evidence="2">Uncharacterized protein</fullName>
    </submittedName>
</protein>
<keyword evidence="3" id="KW-1185">Reference proteome</keyword>